<evidence type="ECO:0000313" key="1">
    <source>
        <dbReference type="EMBL" id="OGD68136.1"/>
    </source>
</evidence>
<dbReference type="Proteomes" id="UP000176865">
    <property type="component" value="Unassembled WGS sequence"/>
</dbReference>
<comment type="caution">
    <text evidence="1">The sequence shown here is derived from an EMBL/GenBank/DDBJ whole genome shotgun (WGS) entry which is preliminary data.</text>
</comment>
<accession>A0A1F5ELP2</accession>
<organism evidence="1 2">
    <name type="scientific">Candidatus Campbellbacteria bacterium RIFCSPLOWO2_01_FULL_34_15</name>
    <dbReference type="NCBI Taxonomy" id="1797579"/>
    <lineage>
        <taxon>Bacteria</taxon>
        <taxon>Candidatus Campbelliibacteriota</taxon>
    </lineage>
</organism>
<name>A0A1F5ELP2_9BACT</name>
<dbReference type="EMBL" id="MFAB01000033">
    <property type="protein sequence ID" value="OGD68136.1"/>
    <property type="molecule type" value="Genomic_DNA"/>
</dbReference>
<proteinExistence type="predicted"/>
<sequence>MSPVDKKICLEIFKRAIRPVLETACYRGKASGWSRSKEGSFRDFAEENNVTDDTKIAVYEKGKDIFEVKIL</sequence>
<dbReference type="AlphaFoldDB" id="A0A1F5ELP2"/>
<reference evidence="1 2" key="1">
    <citation type="journal article" date="2016" name="Nat. Commun.">
        <title>Thousands of microbial genomes shed light on interconnected biogeochemical processes in an aquifer system.</title>
        <authorList>
            <person name="Anantharaman K."/>
            <person name="Brown C.T."/>
            <person name="Hug L.A."/>
            <person name="Sharon I."/>
            <person name="Castelle C.J."/>
            <person name="Probst A.J."/>
            <person name="Thomas B.C."/>
            <person name="Singh A."/>
            <person name="Wilkins M.J."/>
            <person name="Karaoz U."/>
            <person name="Brodie E.L."/>
            <person name="Williams K.H."/>
            <person name="Hubbard S.S."/>
            <person name="Banfield J.F."/>
        </authorList>
    </citation>
    <scope>NUCLEOTIDE SEQUENCE [LARGE SCALE GENOMIC DNA]</scope>
</reference>
<gene>
    <name evidence="1" type="ORF">A2996_00525</name>
</gene>
<evidence type="ECO:0000313" key="2">
    <source>
        <dbReference type="Proteomes" id="UP000176865"/>
    </source>
</evidence>
<protein>
    <submittedName>
        <fullName evidence="1">Uncharacterized protein</fullName>
    </submittedName>
</protein>
<dbReference type="STRING" id="1797579.A2996_00525"/>